<feature type="transmembrane region" description="Helical" evidence="8">
    <location>
        <begin position="242"/>
        <end position="262"/>
    </location>
</feature>
<feature type="transmembrane region" description="Helical" evidence="8">
    <location>
        <begin position="212"/>
        <end position="235"/>
    </location>
</feature>
<accession>A0ABQ1I263</accession>
<evidence type="ECO:0000256" key="1">
    <source>
        <dbReference type="ARBA" id="ARBA00004651"/>
    </source>
</evidence>
<evidence type="ECO:0000256" key="2">
    <source>
        <dbReference type="ARBA" id="ARBA00007362"/>
    </source>
</evidence>
<keyword evidence="4" id="KW-1003">Cell membrane</keyword>
<feature type="transmembrane region" description="Helical" evidence="8">
    <location>
        <begin position="268"/>
        <end position="288"/>
    </location>
</feature>
<evidence type="ECO:0000256" key="7">
    <source>
        <dbReference type="ARBA" id="ARBA00023136"/>
    </source>
</evidence>
<comment type="subcellular location">
    <subcellularLocation>
        <location evidence="1">Cell membrane</location>
        <topology evidence="1">Multi-pass membrane protein</topology>
    </subcellularLocation>
</comment>
<comment type="caution">
    <text evidence="10">The sequence shown here is derived from an EMBL/GenBank/DDBJ whole genome shotgun (WGS) entry which is preliminary data.</text>
</comment>
<keyword evidence="7 8" id="KW-0472">Membrane</keyword>
<sequence length="304" mass="33505">MPDQSAKHGVLFALAAYIMWGIAPIYFKSLSTVPAYEILAHRIVWSCVFVAGLLWLGKQWPAVAAVFKHPKQLATLSLTSLLIGVNWLVFIWSVNNDRLLDASLGYYINPLFNVVLGMLFLGERFRRAQWLAIGLALVGVMIQVISYGSLPWIALTLATSFGLYGLLRKKVNLASLPGLFVETLFLFPLAAAYLLFFASSSSSNLSSNSTSLNLLLLSAGIVTTLPLLCFAAAAIRLRLSTIGFFQYIGPSLMFVLATSLFGESLSPVKLLTFAFIWLGLMVFTWDAWRNQRQLRAAAQVKAAR</sequence>
<keyword evidence="11" id="KW-1185">Reference proteome</keyword>
<evidence type="ECO:0000256" key="6">
    <source>
        <dbReference type="ARBA" id="ARBA00022989"/>
    </source>
</evidence>
<keyword evidence="3" id="KW-0813">Transport</keyword>
<dbReference type="EMBL" id="BMDY01000008">
    <property type="protein sequence ID" value="GGB04322.1"/>
    <property type="molecule type" value="Genomic_DNA"/>
</dbReference>
<dbReference type="NCBIfam" id="TIGR00688">
    <property type="entry name" value="rarD"/>
    <property type="match status" value="1"/>
</dbReference>
<evidence type="ECO:0000313" key="11">
    <source>
        <dbReference type="Proteomes" id="UP000651977"/>
    </source>
</evidence>
<dbReference type="InterPro" id="IPR004626">
    <property type="entry name" value="RarD"/>
</dbReference>
<dbReference type="Pfam" id="PF00892">
    <property type="entry name" value="EamA"/>
    <property type="match status" value="1"/>
</dbReference>
<evidence type="ECO:0000256" key="8">
    <source>
        <dbReference type="SAM" id="Phobius"/>
    </source>
</evidence>
<feature type="transmembrane region" description="Helical" evidence="8">
    <location>
        <begin position="39"/>
        <end position="57"/>
    </location>
</feature>
<reference evidence="11" key="1">
    <citation type="journal article" date="2019" name="Int. J. Syst. Evol. Microbiol.">
        <title>The Global Catalogue of Microorganisms (GCM) 10K type strain sequencing project: providing services to taxonomists for standard genome sequencing and annotation.</title>
        <authorList>
            <consortium name="The Broad Institute Genomics Platform"/>
            <consortium name="The Broad Institute Genome Sequencing Center for Infectious Disease"/>
            <person name="Wu L."/>
            <person name="Ma J."/>
        </authorList>
    </citation>
    <scope>NUCLEOTIDE SEQUENCE [LARGE SCALE GENOMIC DNA]</scope>
    <source>
        <strain evidence="11">CGMCC 1.10131</strain>
    </source>
</reference>
<feature type="transmembrane region" description="Helical" evidence="8">
    <location>
        <begin position="9"/>
        <end position="27"/>
    </location>
</feature>
<keyword evidence="5 8" id="KW-0812">Transmembrane</keyword>
<organism evidence="10 11">
    <name type="scientific">Agarivorans gilvus</name>
    <dbReference type="NCBI Taxonomy" id="680279"/>
    <lineage>
        <taxon>Bacteria</taxon>
        <taxon>Pseudomonadati</taxon>
        <taxon>Pseudomonadota</taxon>
        <taxon>Gammaproteobacteria</taxon>
        <taxon>Alteromonadales</taxon>
        <taxon>Alteromonadaceae</taxon>
        <taxon>Agarivorans</taxon>
    </lineage>
</organism>
<dbReference type="SUPFAM" id="SSF103481">
    <property type="entry name" value="Multidrug resistance efflux transporter EmrE"/>
    <property type="match status" value="2"/>
</dbReference>
<keyword evidence="6 8" id="KW-1133">Transmembrane helix</keyword>
<evidence type="ECO:0000259" key="9">
    <source>
        <dbReference type="Pfam" id="PF00892"/>
    </source>
</evidence>
<feature type="transmembrane region" description="Helical" evidence="8">
    <location>
        <begin position="128"/>
        <end position="145"/>
    </location>
</feature>
<name>A0ABQ1I263_9ALTE</name>
<gene>
    <name evidence="10" type="primary">rarD-1</name>
    <name evidence="10" type="ORF">GCM10007414_17050</name>
</gene>
<evidence type="ECO:0000313" key="10">
    <source>
        <dbReference type="EMBL" id="GGB04322.1"/>
    </source>
</evidence>
<dbReference type="RefSeq" id="WP_055733657.1">
    <property type="nucleotide sequence ID" value="NZ_BMDY01000008.1"/>
</dbReference>
<protein>
    <submittedName>
        <fullName evidence="10">Chloramphenicol resistance permease RarD</fullName>
    </submittedName>
</protein>
<feature type="transmembrane region" description="Helical" evidence="8">
    <location>
        <begin position="73"/>
        <end position="92"/>
    </location>
</feature>
<dbReference type="InterPro" id="IPR000620">
    <property type="entry name" value="EamA_dom"/>
</dbReference>
<evidence type="ECO:0000256" key="4">
    <source>
        <dbReference type="ARBA" id="ARBA00022475"/>
    </source>
</evidence>
<dbReference type="InterPro" id="IPR037185">
    <property type="entry name" value="EmrE-like"/>
</dbReference>
<feature type="domain" description="EamA" evidence="9">
    <location>
        <begin position="9"/>
        <end position="142"/>
    </location>
</feature>
<feature type="transmembrane region" description="Helical" evidence="8">
    <location>
        <begin position="179"/>
        <end position="200"/>
    </location>
</feature>
<evidence type="ECO:0000256" key="3">
    <source>
        <dbReference type="ARBA" id="ARBA00022448"/>
    </source>
</evidence>
<dbReference type="PANTHER" id="PTHR22911">
    <property type="entry name" value="ACYL-MALONYL CONDENSING ENZYME-RELATED"/>
    <property type="match status" value="1"/>
</dbReference>
<feature type="transmembrane region" description="Helical" evidence="8">
    <location>
        <begin position="104"/>
        <end position="121"/>
    </location>
</feature>
<dbReference type="Proteomes" id="UP000651977">
    <property type="component" value="Unassembled WGS sequence"/>
</dbReference>
<dbReference type="PANTHER" id="PTHR22911:SF137">
    <property type="entry name" value="SOLUTE CARRIER FAMILY 35 MEMBER G2-RELATED"/>
    <property type="match status" value="1"/>
</dbReference>
<comment type="similarity">
    <text evidence="2">Belongs to the EamA transporter family.</text>
</comment>
<proteinExistence type="inferred from homology"/>
<evidence type="ECO:0000256" key="5">
    <source>
        <dbReference type="ARBA" id="ARBA00022692"/>
    </source>
</evidence>